<accession>A0A1W1W445</accession>
<evidence type="ECO:0000313" key="1">
    <source>
        <dbReference type="EMBL" id="SMC00397.1"/>
    </source>
</evidence>
<dbReference type="RefSeq" id="WP_262490615.1">
    <property type="nucleotide sequence ID" value="NZ_FWWW01000101.1"/>
</dbReference>
<dbReference type="Proteomes" id="UP000192266">
    <property type="component" value="Unassembled WGS sequence"/>
</dbReference>
<reference evidence="1 2" key="1">
    <citation type="submission" date="2017-04" db="EMBL/GenBank/DDBJ databases">
        <authorList>
            <person name="Afonso C.L."/>
            <person name="Miller P.J."/>
            <person name="Scott M.A."/>
            <person name="Spackman E."/>
            <person name="Goraichik I."/>
            <person name="Dimitrov K.M."/>
            <person name="Suarez D.L."/>
            <person name="Swayne D.E."/>
        </authorList>
    </citation>
    <scope>NUCLEOTIDE SEQUENCE [LARGE SCALE GENOMIC DNA]</scope>
    <source>
        <strain evidence="1 2">DSM 11622</strain>
    </source>
</reference>
<dbReference type="AlphaFoldDB" id="A0A1W1W445"/>
<evidence type="ECO:0000313" key="2">
    <source>
        <dbReference type="Proteomes" id="UP000192266"/>
    </source>
</evidence>
<keyword evidence="2" id="KW-1185">Reference proteome</keyword>
<proteinExistence type="predicted"/>
<sequence length="42" mass="5152">MKNEERIIELLSDQIKRQDTLIDEVREMKGEMRETKTDIREM</sequence>
<name>A0A1W1W445_9BACT</name>
<protein>
    <submittedName>
        <fullName evidence="1">Uncharacterized protein</fullName>
    </submittedName>
</protein>
<gene>
    <name evidence="1" type="ORF">SAMN00120144_3904</name>
</gene>
<organism evidence="1 2">
    <name type="scientific">Hymenobacter roseosalivarius DSM 11622</name>
    <dbReference type="NCBI Taxonomy" id="645990"/>
    <lineage>
        <taxon>Bacteria</taxon>
        <taxon>Pseudomonadati</taxon>
        <taxon>Bacteroidota</taxon>
        <taxon>Cytophagia</taxon>
        <taxon>Cytophagales</taxon>
        <taxon>Hymenobacteraceae</taxon>
        <taxon>Hymenobacter</taxon>
    </lineage>
</organism>
<dbReference type="EMBL" id="FWWW01000101">
    <property type="protein sequence ID" value="SMC00397.1"/>
    <property type="molecule type" value="Genomic_DNA"/>
</dbReference>